<sequence>MKPIVFFFLLLLAVANSGNLTGIHEDGEAEVFWISLESNMNIYLSYKTLKGPAPCRSSRSNPCTGIYNQKNSICPIYTKCKRGIMS</sequence>
<dbReference type="KEGG" id="eus:EUTSA_v10028007mg"/>
<evidence type="ECO:0000256" key="1">
    <source>
        <dbReference type="SAM" id="SignalP"/>
    </source>
</evidence>
<protein>
    <submittedName>
        <fullName evidence="2">Uncharacterized protein</fullName>
    </submittedName>
</protein>
<feature type="signal peptide" evidence="1">
    <location>
        <begin position="1"/>
        <end position="17"/>
    </location>
</feature>
<proteinExistence type="predicted"/>
<name>V4L9P5_EUTSA</name>
<evidence type="ECO:0000313" key="3">
    <source>
        <dbReference type="Proteomes" id="UP000030689"/>
    </source>
</evidence>
<dbReference type="STRING" id="72664.V4L9P5"/>
<organism evidence="2 3">
    <name type="scientific">Eutrema salsugineum</name>
    <name type="common">Saltwater cress</name>
    <name type="synonym">Sisymbrium salsugineum</name>
    <dbReference type="NCBI Taxonomy" id="72664"/>
    <lineage>
        <taxon>Eukaryota</taxon>
        <taxon>Viridiplantae</taxon>
        <taxon>Streptophyta</taxon>
        <taxon>Embryophyta</taxon>
        <taxon>Tracheophyta</taxon>
        <taxon>Spermatophyta</taxon>
        <taxon>Magnoliopsida</taxon>
        <taxon>eudicotyledons</taxon>
        <taxon>Gunneridae</taxon>
        <taxon>Pentapetalae</taxon>
        <taxon>rosids</taxon>
        <taxon>malvids</taxon>
        <taxon>Brassicales</taxon>
        <taxon>Brassicaceae</taxon>
        <taxon>Eutremeae</taxon>
        <taxon>Eutrema</taxon>
    </lineage>
</organism>
<feature type="chain" id="PRO_5004721171" evidence="1">
    <location>
        <begin position="18"/>
        <end position="86"/>
    </location>
</feature>
<dbReference type="Gramene" id="ESQ47125">
    <property type="protein sequence ID" value="ESQ47125"/>
    <property type="gene ID" value="EUTSA_v10028007mg"/>
</dbReference>
<dbReference type="AlphaFoldDB" id="V4L9P5"/>
<accession>V4L9P5</accession>
<reference evidence="2 3" key="1">
    <citation type="journal article" date="2013" name="Front. Plant Sci.">
        <title>The Reference Genome of the Halophytic Plant Eutrema salsugineum.</title>
        <authorList>
            <person name="Yang R."/>
            <person name="Jarvis D.E."/>
            <person name="Chen H."/>
            <person name="Beilstein M.A."/>
            <person name="Grimwood J."/>
            <person name="Jenkins J."/>
            <person name="Shu S."/>
            <person name="Prochnik S."/>
            <person name="Xin M."/>
            <person name="Ma C."/>
            <person name="Schmutz J."/>
            <person name="Wing R.A."/>
            <person name="Mitchell-Olds T."/>
            <person name="Schumaker K.S."/>
            <person name="Wang X."/>
        </authorList>
    </citation>
    <scope>NUCLEOTIDE SEQUENCE [LARGE SCALE GENOMIC DNA]</scope>
</reference>
<dbReference type="OMA" id="NSICPIY"/>
<keyword evidence="1" id="KW-0732">Signal</keyword>
<gene>
    <name evidence="2" type="ORF">EUTSA_v10028007mg</name>
</gene>
<dbReference type="EMBL" id="KI517416">
    <property type="protein sequence ID" value="ESQ47125.1"/>
    <property type="molecule type" value="Genomic_DNA"/>
</dbReference>
<dbReference type="Proteomes" id="UP000030689">
    <property type="component" value="Unassembled WGS sequence"/>
</dbReference>
<keyword evidence="3" id="KW-1185">Reference proteome</keyword>
<evidence type="ECO:0000313" key="2">
    <source>
        <dbReference type="EMBL" id="ESQ47125.1"/>
    </source>
</evidence>